<reference evidence="1" key="3">
    <citation type="submission" date="2022-06" db="UniProtKB">
        <authorList>
            <consortium name="EnsemblPlants"/>
        </authorList>
    </citation>
    <scope>IDENTIFICATION</scope>
</reference>
<dbReference type="Gramene" id="TuG1812G0200003078.01.T01">
    <property type="protein sequence ID" value="TuG1812G0200003078.01.T01"/>
    <property type="gene ID" value="TuG1812G0200003078.01"/>
</dbReference>
<proteinExistence type="predicted"/>
<dbReference type="EnsemblPlants" id="TuG1812G0200003078.01.T02">
    <property type="protein sequence ID" value="TuG1812G0200003078.01.T02"/>
    <property type="gene ID" value="TuG1812G0200003078.01"/>
</dbReference>
<reference evidence="2" key="1">
    <citation type="journal article" date="2013" name="Nature">
        <title>Draft genome of the wheat A-genome progenitor Triticum urartu.</title>
        <authorList>
            <person name="Ling H.Q."/>
            <person name="Zhao S."/>
            <person name="Liu D."/>
            <person name="Wang J."/>
            <person name="Sun H."/>
            <person name="Zhang C."/>
            <person name="Fan H."/>
            <person name="Li D."/>
            <person name="Dong L."/>
            <person name="Tao Y."/>
            <person name="Gao C."/>
            <person name="Wu H."/>
            <person name="Li Y."/>
            <person name="Cui Y."/>
            <person name="Guo X."/>
            <person name="Zheng S."/>
            <person name="Wang B."/>
            <person name="Yu K."/>
            <person name="Liang Q."/>
            <person name="Yang W."/>
            <person name="Lou X."/>
            <person name="Chen J."/>
            <person name="Feng M."/>
            <person name="Jian J."/>
            <person name="Zhang X."/>
            <person name="Luo G."/>
            <person name="Jiang Y."/>
            <person name="Liu J."/>
            <person name="Wang Z."/>
            <person name="Sha Y."/>
            <person name="Zhang B."/>
            <person name="Wu H."/>
            <person name="Tang D."/>
            <person name="Shen Q."/>
            <person name="Xue P."/>
            <person name="Zou S."/>
            <person name="Wang X."/>
            <person name="Liu X."/>
            <person name="Wang F."/>
            <person name="Yang Y."/>
            <person name="An X."/>
            <person name="Dong Z."/>
            <person name="Zhang K."/>
            <person name="Zhang X."/>
            <person name="Luo M.C."/>
            <person name="Dvorak J."/>
            <person name="Tong Y."/>
            <person name="Wang J."/>
            <person name="Yang H."/>
            <person name="Li Z."/>
            <person name="Wang D."/>
            <person name="Zhang A."/>
            <person name="Wang J."/>
        </authorList>
    </citation>
    <scope>NUCLEOTIDE SEQUENCE</scope>
    <source>
        <strain evidence="2">cv. G1812</strain>
    </source>
</reference>
<name>A0A8R7PFF0_TRIUA</name>
<dbReference type="AlphaFoldDB" id="A0A8R7PFF0"/>
<keyword evidence="2" id="KW-1185">Reference proteome</keyword>
<evidence type="ECO:0000313" key="1">
    <source>
        <dbReference type="EnsemblPlants" id="TuG1812G0200003078.01.T01"/>
    </source>
</evidence>
<accession>A0A8R7PFF0</accession>
<dbReference type="Proteomes" id="UP000015106">
    <property type="component" value="Chromosome 2"/>
</dbReference>
<dbReference type="Gramene" id="TuG1812G0200003078.01.T02">
    <property type="protein sequence ID" value="TuG1812G0200003078.01.T02"/>
    <property type="gene ID" value="TuG1812G0200003078.01"/>
</dbReference>
<reference evidence="1" key="2">
    <citation type="submission" date="2018-03" db="EMBL/GenBank/DDBJ databases">
        <title>The Triticum urartu genome reveals the dynamic nature of wheat genome evolution.</title>
        <authorList>
            <person name="Ling H."/>
            <person name="Ma B."/>
            <person name="Shi X."/>
            <person name="Liu H."/>
            <person name="Dong L."/>
            <person name="Sun H."/>
            <person name="Cao Y."/>
            <person name="Gao Q."/>
            <person name="Zheng S."/>
            <person name="Li Y."/>
            <person name="Yu Y."/>
            <person name="Du H."/>
            <person name="Qi M."/>
            <person name="Li Y."/>
            <person name="Yu H."/>
            <person name="Cui Y."/>
            <person name="Wang N."/>
            <person name="Chen C."/>
            <person name="Wu H."/>
            <person name="Zhao Y."/>
            <person name="Zhang J."/>
            <person name="Li Y."/>
            <person name="Zhou W."/>
            <person name="Zhang B."/>
            <person name="Hu W."/>
            <person name="Eijk M."/>
            <person name="Tang J."/>
            <person name="Witsenboer H."/>
            <person name="Zhao S."/>
            <person name="Li Z."/>
            <person name="Zhang A."/>
            <person name="Wang D."/>
            <person name="Liang C."/>
        </authorList>
    </citation>
    <scope>NUCLEOTIDE SEQUENCE [LARGE SCALE GENOMIC DNA]</scope>
    <source>
        <strain evidence="1">cv. G1812</strain>
    </source>
</reference>
<organism evidence="1 2">
    <name type="scientific">Triticum urartu</name>
    <name type="common">Red wild einkorn</name>
    <name type="synonym">Crithodium urartu</name>
    <dbReference type="NCBI Taxonomy" id="4572"/>
    <lineage>
        <taxon>Eukaryota</taxon>
        <taxon>Viridiplantae</taxon>
        <taxon>Streptophyta</taxon>
        <taxon>Embryophyta</taxon>
        <taxon>Tracheophyta</taxon>
        <taxon>Spermatophyta</taxon>
        <taxon>Magnoliopsida</taxon>
        <taxon>Liliopsida</taxon>
        <taxon>Poales</taxon>
        <taxon>Poaceae</taxon>
        <taxon>BOP clade</taxon>
        <taxon>Pooideae</taxon>
        <taxon>Triticodae</taxon>
        <taxon>Triticeae</taxon>
        <taxon>Triticinae</taxon>
        <taxon>Triticum</taxon>
    </lineage>
</organism>
<sequence>MDELGEGMIMVAARSAMAAATSTSSLAPGPRHHELLIKGRISFILMSQDKQQKRRVHPLLARHRRPWGCASSPPLQRRGAGTSLQLLMCFNSIWSRAIDVLLLLL</sequence>
<evidence type="ECO:0000313" key="2">
    <source>
        <dbReference type="Proteomes" id="UP000015106"/>
    </source>
</evidence>
<protein>
    <submittedName>
        <fullName evidence="1">Uncharacterized protein</fullName>
    </submittedName>
</protein>
<dbReference type="EnsemblPlants" id="TuG1812G0200003078.01.T01">
    <property type="protein sequence ID" value="TuG1812G0200003078.01.T01"/>
    <property type="gene ID" value="TuG1812G0200003078.01"/>
</dbReference>